<keyword evidence="2" id="KW-1185">Reference proteome</keyword>
<dbReference type="KEGG" id="hap:HAPS_0616"/>
<sequence>METGSFVGLYTLKTKSPDRFRSGLQNHFDFSRLYELQA</sequence>
<organism evidence="1 2">
    <name type="scientific">Glaesserella parasuis serovar 5 (strain SH0165)</name>
    <name type="common">Haemophilus parasuis</name>
    <dbReference type="NCBI Taxonomy" id="557723"/>
    <lineage>
        <taxon>Bacteria</taxon>
        <taxon>Pseudomonadati</taxon>
        <taxon>Pseudomonadota</taxon>
        <taxon>Gammaproteobacteria</taxon>
        <taxon>Pasteurellales</taxon>
        <taxon>Pasteurellaceae</taxon>
        <taxon>Glaesserella</taxon>
    </lineage>
</organism>
<dbReference type="Proteomes" id="UP000006743">
    <property type="component" value="Chromosome"/>
</dbReference>
<dbReference type="AlphaFoldDB" id="B8F4L7"/>
<reference evidence="1 2" key="1">
    <citation type="journal article" date="2009" name="J. Bacteriol.">
        <title>Complete genome sequence of Haemophilus parasuis SH0165.</title>
        <authorList>
            <person name="Yue M."/>
            <person name="Yang F."/>
            <person name="Yang J."/>
            <person name="Bei W."/>
            <person name="Cai X."/>
            <person name="Chen L."/>
            <person name="Dong J."/>
            <person name="Zhou R."/>
            <person name="Jin M."/>
            <person name="Jin Q."/>
            <person name="Chen H."/>
        </authorList>
    </citation>
    <scope>NUCLEOTIDE SEQUENCE [LARGE SCALE GENOMIC DNA]</scope>
    <source>
        <strain evidence="1 2">SH0165</strain>
    </source>
</reference>
<dbReference type="HOGENOM" id="CLU_3328541_0_0_6"/>
<dbReference type="EMBL" id="CP001321">
    <property type="protein sequence ID" value="ACL32269.1"/>
    <property type="molecule type" value="Genomic_DNA"/>
</dbReference>
<gene>
    <name evidence="1" type="ordered locus">HAPS_0616</name>
</gene>
<proteinExistence type="predicted"/>
<evidence type="ECO:0000313" key="1">
    <source>
        <dbReference type="EMBL" id="ACL32269.1"/>
    </source>
</evidence>
<accession>B8F4L7</accession>
<evidence type="ECO:0000313" key="2">
    <source>
        <dbReference type="Proteomes" id="UP000006743"/>
    </source>
</evidence>
<name>B8F4L7_GLAP5</name>
<protein>
    <submittedName>
        <fullName evidence="1">Uncharacterized protein</fullName>
    </submittedName>
</protein>